<dbReference type="NCBIfam" id="TIGR01595">
    <property type="entry name" value="cas_CT1132"/>
    <property type="match status" value="1"/>
</dbReference>
<dbReference type="Pfam" id="PF05107">
    <property type="entry name" value="Cas_Cas7"/>
    <property type="match status" value="1"/>
</dbReference>
<proteinExistence type="predicted"/>
<organism evidence="1 2">
    <name type="scientific">Ruminiclostridium cellobioparum subsp. termitidis CT1112</name>
    <dbReference type="NCBI Taxonomy" id="1195236"/>
    <lineage>
        <taxon>Bacteria</taxon>
        <taxon>Bacillati</taxon>
        <taxon>Bacillota</taxon>
        <taxon>Clostridia</taxon>
        <taxon>Eubacteriales</taxon>
        <taxon>Oscillospiraceae</taxon>
        <taxon>Ruminiclostridium</taxon>
    </lineage>
</organism>
<name>S0FSJ3_RUMCE</name>
<protein>
    <submittedName>
        <fullName evidence="1">CRISPR-associated protein, Csd2 family</fullName>
    </submittedName>
</protein>
<dbReference type="STRING" id="1195236.CTER_1855"/>
<dbReference type="InterPro" id="IPR006482">
    <property type="entry name" value="Cas7_Csh2/Csh2"/>
</dbReference>
<sequence length="294" mass="33473">MSEIIMNRYEFTILFEVKNGNPNGDPDAGNMPRIDPETGYGIVTDVCLKRKIRNYIETIKEERPGYRIYIKDGSPLERSDREAFAYLGISDEKEAQSKKEDIDVKIKDFMCKNFFDIRTFGAVMTTFVKAKLNCGQVRGPVQIGFARSIDPIVQQEIAITRVVATTEKDAAKKETEMGRKYIIPYALYRVDGYISANLAKKTTGFTEDDLNLFWDAVINMFEHEHSAARGNMSVRELIVFKHDSEFGNCPAYKLFDTVSIARKDESNPPRSFDDYIVTVDEKAIPAGVELIRKI</sequence>
<dbReference type="EMBL" id="AORV01000030">
    <property type="protein sequence ID" value="EMS72154.1"/>
    <property type="molecule type" value="Genomic_DNA"/>
</dbReference>
<dbReference type="InterPro" id="IPR013418">
    <property type="entry name" value="CRISPR-assoc_prot_Cas7/Csd2"/>
</dbReference>
<dbReference type="RefSeq" id="WP_004625408.1">
    <property type="nucleotide sequence ID" value="NZ_AORV01000030.1"/>
</dbReference>
<accession>S0FSJ3</accession>
<dbReference type="eggNOG" id="COG3649">
    <property type="taxonomic scope" value="Bacteria"/>
</dbReference>
<dbReference type="NCBIfam" id="TIGR02589">
    <property type="entry name" value="cas_Csd2"/>
    <property type="match status" value="1"/>
</dbReference>
<evidence type="ECO:0000313" key="2">
    <source>
        <dbReference type="Proteomes" id="UP000014155"/>
    </source>
</evidence>
<dbReference type="AlphaFoldDB" id="S0FSJ3"/>
<dbReference type="Proteomes" id="UP000014155">
    <property type="component" value="Unassembled WGS sequence"/>
</dbReference>
<dbReference type="PATRIC" id="fig|1195236.3.peg.2176"/>
<evidence type="ECO:0000313" key="1">
    <source>
        <dbReference type="EMBL" id="EMS72154.1"/>
    </source>
</evidence>
<keyword evidence="2" id="KW-1185">Reference proteome</keyword>
<dbReference type="GO" id="GO:0043571">
    <property type="term" value="P:maintenance of CRISPR repeat elements"/>
    <property type="evidence" value="ECO:0007669"/>
    <property type="project" value="InterPro"/>
</dbReference>
<comment type="caution">
    <text evidence="1">The sequence shown here is derived from an EMBL/GenBank/DDBJ whole genome shotgun (WGS) entry which is preliminary data.</text>
</comment>
<reference evidence="1 2" key="1">
    <citation type="journal article" date="2013" name="Genome Announc.">
        <title>Draft Genome Sequence of the Cellulolytic, Mesophilic, Anaerobic Bacterium Clostridium termitidis Strain CT1112 (DSM 5398).</title>
        <authorList>
            <person name="Lal S."/>
            <person name="Ramachandran U."/>
            <person name="Zhang X."/>
            <person name="Munir R."/>
            <person name="Sparling R."/>
            <person name="Levin D.B."/>
        </authorList>
    </citation>
    <scope>NUCLEOTIDE SEQUENCE [LARGE SCALE GENOMIC DNA]</scope>
    <source>
        <strain evidence="1 2">CT1112</strain>
    </source>
</reference>
<gene>
    <name evidence="1" type="ORF">CTER_1855</name>
</gene>